<comment type="caution">
    <text evidence="2">The sequence shown here is derived from an EMBL/GenBank/DDBJ whole genome shotgun (WGS) entry which is preliminary data.</text>
</comment>
<dbReference type="Proteomes" id="UP000691718">
    <property type="component" value="Unassembled WGS sequence"/>
</dbReference>
<feature type="compositionally biased region" description="Low complexity" evidence="1">
    <location>
        <begin position="58"/>
        <end position="76"/>
    </location>
</feature>
<feature type="region of interest" description="Disordered" evidence="1">
    <location>
        <begin position="58"/>
        <end position="82"/>
    </location>
</feature>
<dbReference type="AlphaFoldDB" id="A0A8S3WWP1"/>
<evidence type="ECO:0000313" key="3">
    <source>
        <dbReference type="Proteomes" id="UP000691718"/>
    </source>
</evidence>
<name>A0A8S3WWP1_PARAO</name>
<proteinExistence type="predicted"/>
<organism evidence="2 3">
    <name type="scientific">Parnassius apollo</name>
    <name type="common">Apollo butterfly</name>
    <name type="synonym">Papilio apollo</name>
    <dbReference type="NCBI Taxonomy" id="110799"/>
    <lineage>
        <taxon>Eukaryota</taxon>
        <taxon>Metazoa</taxon>
        <taxon>Ecdysozoa</taxon>
        <taxon>Arthropoda</taxon>
        <taxon>Hexapoda</taxon>
        <taxon>Insecta</taxon>
        <taxon>Pterygota</taxon>
        <taxon>Neoptera</taxon>
        <taxon>Endopterygota</taxon>
        <taxon>Lepidoptera</taxon>
        <taxon>Glossata</taxon>
        <taxon>Ditrysia</taxon>
        <taxon>Papilionoidea</taxon>
        <taxon>Papilionidae</taxon>
        <taxon>Parnassiinae</taxon>
        <taxon>Parnassini</taxon>
        <taxon>Parnassius</taxon>
        <taxon>Parnassius</taxon>
    </lineage>
</organism>
<evidence type="ECO:0000313" key="2">
    <source>
        <dbReference type="EMBL" id="CAG4981838.1"/>
    </source>
</evidence>
<protein>
    <submittedName>
        <fullName evidence="2">(apollo) hypothetical protein</fullName>
    </submittedName>
</protein>
<evidence type="ECO:0000256" key="1">
    <source>
        <dbReference type="SAM" id="MobiDB-lite"/>
    </source>
</evidence>
<accession>A0A8S3WWP1</accession>
<sequence length="82" mass="9364">MFNLKTVEELFRKEADSTTLDMFSDVWRKTRENEEKYIQLEPKVDNITDSFIITLGNSDGETSSSSSDESLSGVEDLIYDSD</sequence>
<reference evidence="2" key="1">
    <citation type="submission" date="2021-04" db="EMBL/GenBank/DDBJ databases">
        <authorList>
            <person name="Tunstrom K."/>
        </authorList>
    </citation>
    <scope>NUCLEOTIDE SEQUENCE</scope>
</reference>
<dbReference type="EMBL" id="CAJQZP010000738">
    <property type="protein sequence ID" value="CAG4981838.1"/>
    <property type="molecule type" value="Genomic_DNA"/>
</dbReference>
<keyword evidence="3" id="KW-1185">Reference proteome</keyword>
<dbReference type="OrthoDB" id="2266637at2759"/>
<gene>
    <name evidence="2" type="ORF">PAPOLLO_LOCUS10324</name>
</gene>